<feature type="compositionally biased region" description="Low complexity" evidence="1">
    <location>
        <begin position="99"/>
        <end position="116"/>
    </location>
</feature>
<organism evidence="2">
    <name type="scientific">Diabrotica virgifera virgifera</name>
    <name type="common">western corn rootworm</name>
    <dbReference type="NCBI Taxonomy" id="50390"/>
    <lineage>
        <taxon>Eukaryota</taxon>
        <taxon>Metazoa</taxon>
        <taxon>Ecdysozoa</taxon>
        <taxon>Arthropoda</taxon>
        <taxon>Hexapoda</taxon>
        <taxon>Insecta</taxon>
        <taxon>Pterygota</taxon>
        <taxon>Neoptera</taxon>
        <taxon>Endopterygota</taxon>
        <taxon>Coleoptera</taxon>
        <taxon>Polyphaga</taxon>
        <taxon>Cucujiformia</taxon>
        <taxon>Chrysomeloidea</taxon>
        <taxon>Chrysomelidae</taxon>
        <taxon>Galerucinae</taxon>
        <taxon>Diabroticina</taxon>
        <taxon>Diabroticites</taxon>
        <taxon>Diabrotica</taxon>
    </lineage>
</organism>
<accession>A0A6P7GXP5</accession>
<dbReference type="RefSeq" id="XP_028150188.1">
    <property type="nucleotide sequence ID" value="XM_028294387.1"/>
</dbReference>
<evidence type="ECO:0000313" key="2">
    <source>
        <dbReference type="RefSeq" id="XP_028150188.1"/>
    </source>
</evidence>
<name>A0A6P7GXP5_DIAVI</name>
<feature type="region of interest" description="Disordered" evidence="1">
    <location>
        <begin position="83"/>
        <end position="127"/>
    </location>
</feature>
<dbReference type="AlphaFoldDB" id="A0A6P7GXP5"/>
<reference evidence="2" key="1">
    <citation type="submission" date="2025-08" db="UniProtKB">
        <authorList>
            <consortium name="RefSeq"/>
        </authorList>
    </citation>
    <scope>IDENTIFICATION</scope>
    <source>
        <tissue evidence="2">Whole insect</tissue>
    </source>
</reference>
<feature type="compositionally biased region" description="Basic and acidic residues" evidence="1">
    <location>
        <begin position="471"/>
        <end position="482"/>
    </location>
</feature>
<proteinExistence type="predicted"/>
<protein>
    <submittedName>
        <fullName evidence="2">Uncharacterized protein LOC114343548</fullName>
    </submittedName>
</protein>
<gene>
    <name evidence="2" type="primary">LOC114343548</name>
</gene>
<sequence>MHISEIQHPSTTILTKCTKMSEEGHKFGMNGNADRNIKEECHKTNYGQGGRLKFFKDGKFILELERAREGERVSWVSVPRKTFWPPQGTAASTPAYRQDNSTSLSVSDDNSSIQSSPWQRDHSWKQANPSKNISKELKFYFWRPKHQRTMRRSNKRRQPLSLTAETQLDDTNKNKSERTYVKVKKETTMRSLLSIIQYLTDKCFRTRVSSKDDKIKIISLLPSSWSKKKIVEDFGASEHMVKLTRQLVKDQGVLPHLSKRQGNKISEAIFNCVKEFYEDDENSHLCPDVVSNISNDDYNIPSEKIKLRLNKAVDLLDNFGEIQSEIECHVNDLEEEASQRELFEKDYFSITKTRSSLLKSNPNEVMHNINSKNDVQSQAGPSSRPNVNSLDRILKIVFIIYFQQVEKCGYPIYSSQSYLHGYMYPFSPVPPYYGTGVYGRGYVVPSMYHHSSPANVPVRHETPTCSWVTVESRRDGDHREETVTDVPLNLSKNSG</sequence>
<dbReference type="InParanoid" id="A0A6P7GXP5"/>
<feature type="region of interest" description="Disordered" evidence="1">
    <location>
        <begin position="471"/>
        <end position="495"/>
    </location>
</feature>
<evidence type="ECO:0000256" key="1">
    <source>
        <dbReference type="SAM" id="MobiDB-lite"/>
    </source>
</evidence>
<dbReference type="OrthoDB" id="2328924at2759"/>